<organism evidence="5 6">
    <name type="scientific">Tanacetum coccineum</name>
    <dbReference type="NCBI Taxonomy" id="301880"/>
    <lineage>
        <taxon>Eukaryota</taxon>
        <taxon>Viridiplantae</taxon>
        <taxon>Streptophyta</taxon>
        <taxon>Embryophyta</taxon>
        <taxon>Tracheophyta</taxon>
        <taxon>Spermatophyta</taxon>
        <taxon>Magnoliopsida</taxon>
        <taxon>eudicotyledons</taxon>
        <taxon>Gunneridae</taxon>
        <taxon>Pentapetalae</taxon>
        <taxon>asterids</taxon>
        <taxon>campanulids</taxon>
        <taxon>Asterales</taxon>
        <taxon>Asteraceae</taxon>
        <taxon>Asteroideae</taxon>
        <taxon>Anthemideae</taxon>
        <taxon>Anthemidinae</taxon>
        <taxon>Tanacetum</taxon>
    </lineage>
</organism>
<evidence type="ECO:0000259" key="2">
    <source>
        <dbReference type="Pfam" id="PF00078"/>
    </source>
</evidence>
<dbReference type="InterPro" id="IPR013103">
    <property type="entry name" value="RVT_2"/>
</dbReference>
<feature type="domain" description="Reverse transcriptase Ty1/copia-type" evidence="3">
    <location>
        <begin position="1602"/>
        <end position="1677"/>
    </location>
</feature>
<evidence type="ECO:0000313" key="5">
    <source>
        <dbReference type="EMBL" id="GJU03836.1"/>
    </source>
</evidence>
<dbReference type="Pfam" id="PF14223">
    <property type="entry name" value="Retrotran_gag_2"/>
    <property type="match status" value="1"/>
</dbReference>
<accession>A0ABQ5IUC2</accession>
<protein>
    <submittedName>
        <fullName evidence="5">Ribonuclease H-like domain-containing protein</fullName>
    </submittedName>
</protein>
<dbReference type="InterPro" id="IPR000477">
    <property type="entry name" value="RT_dom"/>
</dbReference>
<dbReference type="InterPro" id="IPR043128">
    <property type="entry name" value="Rev_trsase/Diguanyl_cyclase"/>
</dbReference>
<feature type="region of interest" description="Disordered" evidence="1">
    <location>
        <begin position="1487"/>
        <end position="1513"/>
    </location>
</feature>
<keyword evidence="6" id="KW-1185">Reference proteome</keyword>
<dbReference type="Pfam" id="PF07727">
    <property type="entry name" value="RVT_2"/>
    <property type="match status" value="1"/>
</dbReference>
<dbReference type="InterPro" id="IPR053134">
    <property type="entry name" value="RNA-dir_DNA_polymerase"/>
</dbReference>
<feature type="domain" description="Tf2-1-like SH3-like" evidence="4">
    <location>
        <begin position="600"/>
        <end position="629"/>
    </location>
</feature>
<dbReference type="EMBL" id="BQNB010021192">
    <property type="protein sequence ID" value="GJU03836.1"/>
    <property type="molecule type" value="Genomic_DNA"/>
</dbReference>
<evidence type="ECO:0000259" key="4">
    <source>
        <dbReference type="Pfam" id="PF24626"/>
    </source>
</evidence>
<evidence type="ECO:0000313" key="6">
    <source>
        <dbReference type="Proteomes" id="UP001151760"/>
    </source>
</evidence>
<reference evidence="5" key="2">
    <citation type="submission" date="2022-01" db="EMBL/GenBank/DDBJ databases">
        <authorList>
            <person name="Yamashiro T."/>
            <person name="Shiraishi A."/>
            <person name="Satake H."/>
            <person name="Nakayama K."/>
        </authorList>
    </citation>
    <scope>NUCLEOTIDE SEQUENCE</scope>
</reference>
<dbReference type="Pfam" id="PF24626">
    <property type="entry name" value="SH3_Tf2-1"/>
    <property type="match status" value="1"/>
</dbReference>
<dbReference type="InterPro" id="IPR043502">
    <property type="entry name" value="DNA/RNA_pol_sf"/>
</dbReference>
<sequence length="1677" mass="190867">MLLLQVLEKRKGAIAWKMSDIKGISPSYCTHKILMEDDYKPVIHPQRHLNPKVQDVVKNEIVKLLDSGLIYPISDSSWVSPIHVVPKKGGMTVVLNDNNELIPSRTVTGWRVCIDYRKLNDATRKDHFPLPFIDQMLERLCGNEYYCFLDGFSGFFQILIAPEDQEKTTFTCPYGTFAYRRMPFGLCNAPATFQRCMTAIFHDMVEDFMEVFMDTSGAENLAAGSLFKIENPKLGCDNLELAVERDYICCHDVILEVMIILFCCAMSLMFNSLIPLSRGSFDVIVGMDLLSKRKFVIVCYEKVVRIPLEGDEIFRVHGERTLGAAKALMNAKFRIDLVHGATPVAKSSYHLPPSEMQELSRQLQELEDKGFSMSYSFSVWSIRLFIHEEEGCYDERDLFLKIIIGQLSQHECMRMPFQRLHFKRDTDILSLRFVIVFIDDILAYSKSKEEHEVHVKLVLESLRKEKLYAKFSKLGDALSGKERVKSRRVRGMILAAQSEAFKQENVLLVGSVMDEAHASRYLVHPGADKTYYNLGDMYCLRYLSENEIESPWILSLNFQGQSNNSKEWKSGDEQLKLRWMIYLVVLADAAESVRDEIRFEIGPVAYRLRLSEELSGVHDTFHVSNLKKCLADASLHVPLDEIKVDKTLRFVEEPVEIMDREIKSLKRSKISLVKVRWNSKRGPEFTWEREDYMKSKYPQLFVDRAVEPTTVARLIVKDRDNVWDVEAVKLLAALKVTAIEEIKDLTSLSLDELIGNLKVYEVIIMKDSEMVKGKREQNRSLALKAKKESSDGRNPNHLIGECPKLSRNYNQRAFVGGSWSDSDEDEEEKTKDEKCLMAKASNERLRIEQYFQVQDYALWDIIENENSFKPATKTTTNVDGTSTTLIPGPVTTEEKVQKQNDMKARSMLLMALPNEHLITFNQYKDAKTLFAAIQTRFGGNEATKKTQNTLLKQMYENFSAPRTESLDSIFNRLQKIVSQLAILGENISQEDLNLKFLRSRPSEWNTHVVVWRNKPDLDTMSFDDLYNNFKIVEQEVKGTASSSSISTANTQVSPASTQVSTASTQVSTANLCDETVYAFLAIQTNGSQLVHEDHEQIHEDNLEEMDLKCWDTLQGNAEDLGTKIAGTRIKTALEGLYMADDEVPTNMALMAFSDSEGFVSYNDVPPPSTGLFSPPNLDLSNSGLKEFQQPEFEGYGPNTSKNVCEDTSNKVRELPDSPMVKKLVSDDKLEKKNVFSTLAKIEFVRAKQQDKLVRKPVKYAKMYRLTAITIKGKGWPNSTVVNAVRENQVNDVKTSRNLMEDMLPLGEEPKEEKLTRKELLKVLADESQVLLKVPSKNNMYNVDMKNIILKETLTCLVAKATLDESMLWHRRLGQNFVARTPQQNGIAERRNRTLIEAAKTMLADSKLPTTFWAEAVNTTCYVQNRVLVVKPDNKTPYELFRDEGFFVGYSLNSDGPKWLFDIDVLTKSMNYVLVVVGTNSNDSVDGSLFGSSSKNASNDEPQPSSDAGKKDDEVTTTPLEATHADFFGGETEVDMSKHYSNPAILSGVLTMRMTKTNTMNKGLLVLFMKSKTHNDASYVICLHVSYPIEEPKKAVLSAMHILSLFLFKDFVVYQMDVKSAFLYGNIEEEIYVCQPSGFEDLEFLDRVYKVEKTLYGLHQAPRSCYETLSTYLLDNRF</sequence>
<dbReference type="PANTHER" id="PTHR24559">
    <property type="entry name" value="TRANSPOSON TY3-I GAG-POL POLYPROTEIN"/>
    <property type="match status" value="1"/>
</dbReference>
<feature type="compositionally biased region" description="Polar residues" evidence="1">
    <location>
        <begin position="1487"/>
        <end position="1505"/>
    </location>
</feature>
<dbReference type="InterPro" id="IPR012337">
    <property type="entry name" value="RNaseH-like_sf"/>
</dbReference>
<dbReference type="Gene3D" id="3.30.420.10">
    <property type="entry name" value="Ribonuclease H-like superfamily/Ribonuclease H"/>
    <property type="match status" value="1"/>
</dbReference>
<comment type="caution">
    <text evidence="5">The sequence shown here is derived from an EMBL/GenBank/DDBJ whole genome shotgun (WGS) entry which is preliminary data.</text>
</comment>
<proteinExistence type="predicted"/>
<dbReference type="CDD" id="cd01647">
    <property type="entry name" value="RT_LTR"/>
    <property type="match status" value="1"/>
</dbReference>
<evidence type="ECO:0000256" key="1">
    <source>
        <dbReference type="SAM" id="MobiDB-lite"/>
    </source>
</evidence>
<dbReference type="Gene3D" id="3.30.70.270">
    <property type="match status" value="2"/>
</dbReference>
<dbReference type="Proteomes" id="UP001151760">
    <property type="component" value="Unassembled WGS sequence"/>
</dbReference>
<dbReference type="Gene3D" id="3.10.10.10">
    <property type="entry name" value="HIV Type 1 Reverse Transcriptase, subunit A, domain 1"/>
    <property type="match status" value="2"/>
</dbReference>
<dbReference type="PANTHER" id="PTHR24559:SF444">
    <property type="entry name" value="REVERSE TRANSCRIPTASE DOMAIN-CONTAINING PROTEIN"/>
    <property type="match status" value="1"/>
</dbReference>
<dbReference type="SUPFAM" id="SSF56672">
    <property type="entry name" value="DNA/RNA polymerases"/>
    <property type="match status" value="2"/>
</dbReference>
<name>A0ABQ5IUC2_9ASTR</name>
<dbReference type="InterPro" id="IPR036397">
    <property type="entry name" value="RNaseH_sf"/>
</dbReference>
<reference evidence="5" key="1">
    <citation type="journal article" date="2022" name="Int. J. Mol. Sci.">
        <title>Draft Genome of Tanacetum Coccineum: Genomic Comparison of Closely Related Tanacetum-Family Plants.</title>
        <authorList>
            <person name="Yamashiro T."/>
            <person name="Shiraishi A."/>
            <person name="Nakayama K."/>
            <person name="Satake H."/>
        </authorList>
    </citation>
    <scope>NUCLEOTIDE SEQUENCE</scope>
</reference>
<dbReference type="SUPFAM" id="SSF53098">
    <property type="entry name" value="Ribonuclease H-like"/>
    <property type="match status" value="1"/>
</dbReference>
<gene>
    <name evidence="5" type="ORF">Tco_1114174</name>
</gene>
<feature type="domain" description="Reverse transcriptase" evidence="2">
    <location>
        <begin position="107"/>
        <end position="214"/>
    </location>
</feature>
<dbReference type="Pfam" id="PF08284">
    <property type="entry name" value="RVP_2"/>
    <property type="match status" value="1"/>
</dbReference>
<dbReference type="Pfam" id="PF00078">
    <property type="entry name" value="RVT_1"/>
    <property type="match status" value="1"/>
</dbReference>
<dbReference type="InterPro" id="IPR056924">
    <property type="entry name" value="SH3_Tf2-1"/>
</dbReference>
<evidence type="ECO:0000259" key="3">
    <source>
        <dbReference type="Pfam" id="PF07727"/>
    </source>
</evidence>